<evidence type="ECO:0000256" key="4">
    <source>
        <dbReference type="ARBA" id="ARBA00022801"/>
    </source>
</evidence>
<evidence type="ECO:0000256" key="3">
    <source>
        <dbReference type="ARBA" id="ARBA00022677"/>
    </source>
</evidence>
<dbReference type="InParanoid" id="A0A2N3NFC8"/>
<evidence type="ECO:0000256" key="2">
    <source>
        <dbReference type="ARBA" id="ARBA00008300"/>
    </source>
</evidence>
<gene>
    <name evidence="5" type="ORF">jhhlp_002872</name>
</gene>
<dbReference type="GO" id="GO:0005811">
    <property type="term" value="C:lipid droplet"/>
    <property type="evidence" value="ECO:0007669"/>
    <property type="project" value="UniProtKB-SubCell"/>
</dbReference>
<keyword evidence="3" id="KW-0551">Lipid droplet</keyword>
<dbReference type="FunCoup" id="A0A2N3NFC8">
    <property type="interactions" value="83"/>
</dbReference>
<evidence type="ECO:0000313" key="6">
    <source>
        <dbReference type="Proteomes" id="UP000233524"/>
    </source>
</evidence>
<evidence type="ECO:0008006" key="7">
    <source>
        <dbReference type="Google" id="ProtNLM"/>
    </source>
</evidence>
<name>A0A2N3NFC8_9PEZI</name>
<dbReference type="Pfam" id="PF10230">
    <property type="entry name" value="LIDHydrolase"/>
    <property type="match status" value="1"/>
</dbReference>
<dbReference type="VEuPathDB" id="FungiDB:jhhlp_002872"/>
<evidence type="ECO:0000256" key="1">
    <source>
        <dbReference type="ARBA" id="ARBA00004502"/>
    </source>
</evidence>
<dbReference type="SUPFAM" id="SSF53474">
    <property type="entry name" value="alpha/beta-Hydrolases"/>
    <property type="match status" value="1"/>
</dbReference>
<sequence length="370" mass="42808">MNPDHSIFIPASRPAHKPGAHALVYFIPGNPGLIEYYNVFLKFLRVLLDRSQTAVAYDIFGRSLYGFHDDDHAPFTNSSPPYSLEEQIHKSYASVAERRIEDSSRPEENGKAYDFVVLIGHSVGSYITLEIFHRHHHNPSLARHLKLYHGILLFPTVTHIAKSPSGRRLKALNDYAFLSQNLHRVAKALVRPWPKSFLQFLCRTFMGFSPDAARITAEFLKSRDGIWQGLHMGKDEMVTISDDKWDEELWEVFHDAEEHRHKLPKFMFFFAKQDHWVANDIRDQFIQKLEKHANREGPDYKKGKTEVVVEQEGKVAHAFCTREMGNIVVADRVKTWLDQIQENFAPYDPDKERETRVLDEAKVLAGTIMR</sequence>
<dbReference type="InterPro" id="IPR019363">
    <property type="entry name" value="LDAH"/>
</dbReference>
<comment type="similarity">
    <text evidence="2">Belongs to the AB hydrolase superfamily. LDAH family.</text>
</comment>
<dbReference type="PANTHER" id="PTHR13390">
    <property type="entry name" value="LIPASE"/>
    <property type="match status" value="1"/>
</dbReference>
<dbReference type="PANTHER" id="PTHR13390:SF0">
    <property type="entry name" value="LIPID DROPLET-ASSOCIATED HYDROLASE"/>
    <property type="match status" value="1"/>
</dbReference>
<dbReference type="AlphaFoldDB" id="A0A2N3NFC8"/>
<reference evidence="5 6" key="1">
    <citation type="journal article" date="2017" name="G3 (Bethesda)">
        <title>First Draft Genome Sequence of the Pathogenic Fungus Lomentospora prolificans (Formerly Scedosporium prolificans).</title>
        <authorList>
            <person name="Luo R."/>
            <person name="Zimin A."/>
            <person name="Workman R."/>
            <person name="Fan Y."/>
            <person name="Pertea G."/>
            <person name="Grossman N."/>
            <person name="Wear M.P."/>
            <person name="Jia B."/>
            <person name="Miller H."/>
            <person name="Casadevall A."/>
            <person name="Timp W."/>
            <person name="Zhang S.X."/>
            <person name="Salzberg S.L."/>
        </authorList>
    </citation>
    <scope>NUCLEOTIDE SEQUENCE [LARGE SCALE GENOMIC DNA]</scope>
    <source>
        <strain evidence="5 6">JHH-5317</strain>
    </source>
</reference>
<dbReference type="InterPro" id="IPR029058">
    <property type="entry name" value="AB_hydrolase_fold"/>
</dbReference>
<comment type="caution">
    <text evidence="5">The sequence shown here is derived from an EMBL/GenBank/DDBJ whole genome shotgun (WGS) entry which is preliminary data.</text>
</comment>
<evidence type="ECO:0000313" key="5">
    <source>
        <dbReference type="EMBL" id="PKS11111.1"/>
    </source>
</evidence>
<dbReference type="Gene3D" id="3.40.50.1820">
    <property type="entry name" value="alpha/beta hydrolase"/>
    <property type="match status" value="1"/>
</dbReference>
<protein>
    <recommendedName>
        <fullName evidence="7">AB hydrolase-1 domain-containing protein</fullName>
    </recommendedName>
</protein>
<dbReference type="OrthoDB" id="448051at2759"/>
<dbReference type="GO" id="GO:0016298">
    <property type="term" value="F:lipase activity"/>
    <property type="evidence" value="ECO:0007669"/>
    <property type="project" value="InterPro"/>
</dbReference>
<proteinExistence type="inferred from homology"/>
<keyword evidence="4" id="KW-0378">Hydrolase</keyword>
<keyword evidence="6" id="KW-1185">Reference proteome</keyword>
<accession>A0A2N3NFC8</accession>
<dbReference type="GO" id="GO:0019915">
    <property type="term" value="P:lipid storage"/>
    <property type="evidence" value="ECO:0007669"/>
    <property type="project" value="InterPro"/>
</dbReference>
<comment type="subcellular location">
    <subcellularLocation>
        <location evidence="1">Lipid droplet</location>
    </subcellularLocation>
</comment>
<organism evidence="5 6">
    <name type="scientific">Lomentospora prolificans</name>
    <dbReference type="NCBI Taxonomy" id="41688"/>
    <lineage>
        <taxon>Eukaryota</taxon>
        <taxon>Fungi</taxon>
        <taxon>Dikarya</taxon>
        <taxon>Ascomycota</taxon>
        <taxon>Pezizomycotina</taxon>
        <taxon>Sordariomycetes</taxon>
        <taxon>Hypocreomycetidae</taxon>
        <taxon>Microascales</taxon>
        <taxon>Microascaceae</taxon>
        <taxon>Lomentospora</taxon>
    </lineage>
</organism>
<dbReference type="STRING" id="41688.A0A2N3NFC8"/>
<dbReference type="EMBL" id="NLAX01000008">
    <property type="protein sequence ID" value="PKS11111.1"/>
    <property type="molecule type" value="Genomic_DNA"/>
</dbReference>
<dbReference type="Proteomes" id="UP000233524">
    <property type="component" value="Unassembled WGS sequence"/>
</dbReference>